<evidence type="ECO:0000313" key="4">
    <source>
        <dbReference type="Proteomes" id="UP000247078"/>
    </source>
</evidence>
<keyword evidence="5" id="KW-1185">Reference proteome</keyword>
<dbReference type="Proteomes" id="UP000247078">
    <property type="component" value="Unassembled WGS sequence"/>
</dbReference>
<accession>A0A855Y183</accession>
<dbReference type="Proteomes" id="UP000248827">
    <property type="component" value="Unassembled WGS sequence"/>
</dbReference>
<evidence type="ECO:0000256" key="1">
    <source>
        <dbReference type="SAM" id="MobiDB-lite"/>
    </source>
</evidence>
<feature type="region of interest" description="Disordered" evidence="1">
    <location>
        <begin position="54"/>
        <end position="94"/>
    </location>
</feature>
<sequence length="94" mass="10510">MKKNLDICNLSGQLGINRERLDEWLRQSVVSSKMVETETLPERSSSPYRLAAPTSLSLAPSSGQPKLFRGRRSDPGTTVLPRALRQARRISKNC</sequence>
<name>A0A855Y183_9BACL</name>
<organism evidence="2 4">
    <name type="scientific">Paenibacillus pabuli</name>
    <dbReference type="NCBI Taxonomy" id="1472"/>
    <lineage>
        <taxon>Bacteria</taxon>
        <taxon>Bacillati</taxon>
        <taxon>Bacillota</taxon>
        <taxon>Bacilli</taxon>
        <taxon>Bacillales</taxon>
        <taxon>Paenibacillaceae</taxon>
        <taxon>Paenibacillus</taxon>
    </lineage>
</organism>
<reference evidence="2 4" key="1">
    <citation type="submission" date="2018-05" db="EMBL/GenBank/DDBJ databases">
        <title>Freshwater and sediment microbial communities from various areas in North America, analyzing microbe dynamics in response to fracking.</title>
        <authorList>
            <person name="Lamendella R."/>
        </authorList>
    </citation>
    <scope>NUCLEOTIDE SEQUENCE [LARGE SCALE GENOMIC DNA]</scope>
    <source>
        <strain evidence="2 4">DB-3</strain>
        <strain evidence="3 5">NG-13</strain>
    </source>
</reference>
<proteinExistence type="predicted"/>
<dbReference type="EMBL" id="QLLI01000010">
    <property type="protein sequence ID" value="RAI92494.1"/>
    <property type="molecule type" value="Genomic_DNA"/>
</dbReference>
<dbReference type="AlphaFoldDB" id="A0A855Y183"/>
<feature type="compositionally biased region" description="Basic residues" evidence="1">
    <location>
        <begin position="85"/>
        <end position="94"/>
    </location>
</feature>
<dbReference type="OrthoDB" id="2653998at2"/>
<evidence type="ECO:0000313" key="3">
    <source>
        <dbReference type="EMBL" id="RAI92494.1"/>
    </source>
</evidence>
<evidence type="ECO:0000313" key="2">
    <source>
        <dbReference type="EMBL" id="PWW45086.1"/>
    </source>
</evidence>
<evidence type="ECO:0000313" key="5">
    <source>
        <dbReference type="Proteomes" id="UP000248827"/>
    </source>
</evidence>
<comment type="caution">
    <text evidence="2">The sequence shown here is derived from an EMBL/GenBank/DDBJ whole genome shotgun (WGS) entry which is preliminary data.</text>
</comment>
<dbReference type="RefSeq" id="WP_109997935.1">
    <property type="nucleotide sequence ID" value="NZ_QGTZ01000001.1"/>
</dbReference>
<dbReference type="EMBL" id="QGTZ01000001">
    <property type="protein sequence ID" value="PWW45086.1"/>
    <property type="molecule type" value="Genomic_DNA"/>
</dbReference>
<gene>
    <name evidence="3" type="ORF">DET54_110202</name>
    <name evidence="2" type="ORF">DET56_101286</name>
</gene>
<protein>
    <submittedName>
        <fullName evidence="2">Uncharacterized protein</fullName>
    </submittedName>
</protein>